<dbReference type="SUPFAM" id="SSF55729">
    <property type="entry name" value="Acyl-CoA N-acyltransferases (Nat)"/>
    <property type="match status" value="1"/>
</dbReference>
<dbReference type="Proteomes" id="UP000679220">
    <property type="component" value="Unassembled WGS sequence"/>
</dbReference>
<gene>
    <name evidence="2" type="ORF">KDU71_08095</name>
</gene>
<protein>
    <submittedName>
        <fullName evidence="2">N-acetyltransferase</fullName>
    </submittedName>
</protein>
<evidence type="ECO:0000313" key="3">
    <source>
        <dbReference type="Proteomes" id="UP000679220"/>
    </source>
</evidence>
<dbReference type="InterPro" id="IPR016181">
    <property type="entry name" value="Acyl_CoA_acyltransferase"/>
</dbReference>
<evidence type="ECO:0000313" key="2">
    <source>
        <dbReference type="EMBL" id="MBR8535517.1"/>
    </source>
</evidence>
<reference evidence="2" key="2">
    <citation type="submission" date="2021-04" db="EMBL/GenBank/DDBJ databases">
        <authorList>
            <person name="Zhang T."/>
            <person name="Zhang Y."/>
            <person name="Lu D."/>
            <person name="Zuo D."/>
            <person name="Du Z."/>
        </authorList>
    </citation>
    <scope>NUCLEOTIDE SEQUENCE</scope>
    <source>
        <strain evidence="2">JR1</strain>
    </source>
</reference>
<name>A0A941F379_9BACT</name>
<dbReference type="PROSITE" id="PS51729">
    <property type="entry name" value="GNAT_YJDJ"/>
    <property type="match status" value="1"/>
</dbReference>
<dbReference type="RefSeq" id="WP_212189450.1">
    <property type="nucleotide sequence ID" value="NZ_JAGTAR010000010.1"/>
</dbReference>
<sequence length="94" mass="10320">MVKIELEDNAKNGRFVLYEDAAKAGEMTFYRNGDDTITIDHTNVGEAFGGKGYGKQLVKAAISFARSSNIKIAPECPFVKAVFDKDDTLQDIKA</sequence>
<dbReference type="EMBL" id="JAGTAR010000010">
    <property type="protein sequence ID" value="MBR8535517.1"/>
    <property type="molecule type" value="Genomic_DNA"/>
</dbReference>
<dbReference type="Gene3D" id="3.40.630.30">
    <property type="match status" value="1"/>
</dbReference>
<dbReference type="Pfam" id="PF14542">
    <property type="entry name" value="Acetyltransf_CG"/>
    <property type="match status" value="1"/>
</dbReference>
<feature type="domain" description="N-acetyltransferase" evidence="1">
    <location>
        <begin position="7"/>
        <end position="94"/>
    </location>
</feature>
<keyword evidence="3" id="KW-1185">Reference proteome</keyword>
<dbReference type="AlphaFoldDB" id="A0A941F379"/>
<dbReference type="InterPro" id="IPR045057">
    <property type="entry name" value="Gcn5-rel_NAT"/>
</dbReference>
<accession>A0A941F379</accession>
<dbReference type="PANTHER" id="PTHR31435">
    <property type="entry name" value="PROTEIN NATD1"/>
    <property type="match status" value="1"/>
</dbReference>
<organism evidence="2 3">
    <name type="scientific">Carboxylicivirga sediminis</name>
    <dbReference type="NCBI Taxonomy" id="2006564"/>
    <lineage>
        <taxon>Bacteria</taxon>
        <taxon>Pseudomonadati</taxon>
        <taxon>Bacteroidota</taxon>
        <taxon>Bacteroidia</taxon>
        <taxon>Marinilabiliales</taxon>
        <taxon>Marinilabiliaceae</taxon>
        <taxon>Carboxylicivirga</taxon>
    </lineage>
</organism>
<dbReference type="CDD" id="cd04301">
    <property type="entry name" value="NAT_SF"/>
    <property type="match status" value="1"/>
</dbReference>
<dbReference type="PANTHER" id="PTHR31435:SF10">
    <property type="entry name" value="BSR4717 PROTEIN"/>
    <property type="match status" value="1"/>
</dbReference>
<proteinExistence type="predicted"/>
<evidence type="ECO:0000259" key="1">
    <source>
        <dbReference type="PROSITE" id="PS51729"/>
    </source>
</evidence>
<comment type="caution">
    <text evidence="2">The sequence shown here is derived from an EMBL/GenBank/DDBJ whole genome shotgun (WGS) entry which is preliminary data.</text>
</comment>
<dbReference type="InterPro" id="IPR031165">
    <property type="entry name" value="GNAT_YJDJ"/>
</dbReference>
<reference evidence="2" key="1">
    <citation type="journal article" date="2018" name="Int. J. Syst. Evol. Microbiol.">
        <title>Carboxylicivirga sediminis sp. nov., isolated from coastal sediment.</title>
        <authorList>
            <person name="Wang F.Q."/>
            <person name="Ren L.H."/>
            <person name="Zou R.J."/>
            <person name="Sun Y.Z."/>
            <person name="Liu X.J."/>
            <person name="Jiang F."/>
            <person name="Liu L.J."/>
        </authorList>
    </citation>
    <scope>NUCLEOTIDE SEQUENCE</scope>
    <source>
        <strain evidence="2">JR1</strain>
    </source>
</reference>